<feature type="compositionally biased region" description="Polar residues" evidence="1">
    <location>
        <begin position="82"/>
        <end position="93"/>
    </location>
</feature>
<dbReference type="EMBL" id="JACLHY010000023">
    <property type="protein sequence ID" value="MBC8769841.1"/>
    <property type="molecule type" value="Genomic_DNA"/>
</dbReference>
<evidence type="ECO:0000313" key="2">
    <source>
        <dbReference type="EMBL" id="MBC8769841.1"/>
    </source>
</evidence>
<keyword evidence="3" id="KW-1185">Reference proteome</keyword>
<dbReference type="RefSeq" id="WP_187587083.1">
    <property type="nucleotide sequence ID" value="NZ_JACLHY010000023.1"/>
</dbReference>
<organism evidence="2 3">
    <name type="scientific">Arenibacter arenosicollis</name>
    <dbReference type="NCBI Taxonomy" id="2762274"/>
    <lineage>
        <taxon>Bacteria</taxon>
        <taxon>Pseudomonadati</taxon>
        <taxon>Bacteroidota</taxon>
        <taxon>Flavobacteriia</taxon>
        <taxon>Flavobacteriales</taxon>
        <taxon>Flavobacteriaceae</taxon>
        <taxon>Arenibacter</taxon>
    </lineage>
</organism>
<gene>
    <name evidence="2" type="ORF">H4O18_17715</name>
</gene>
<feature type="region of interest" description="Disordered" evidence="1">
    <location>
        <begin position="80"/>
        <end position="103"/>
    </location>
</feature>
<reference evidence="2 3" key="1">
    <citation type="submission" date="2020-08" db="EMBL/GenBank/DDBJ databases">
        <title>Arenibacter gaetbuli sp. nov., isolated from a sand dune.</title>
        <authorList>
            <person name="Park S."/>
            <person name="Yoon J.-H."/>
        </authorList>
    </citation>
    <scope>NUCLEOTIDE SEQUENCE [LARGE SCALE GENOMIC DNA]</scope>
    <source>
        <strain evidence="2 3">BSSL-BM3</strain>
    </source>
</reference>
<accession>A0ABR7QRN2</accession>
<name>A0ABR7QRN2_9FLAO</name>
<evidence type="ECO:0000256" key="1">
    <source>
        <dbReference type="SAM" id="MobiDB-lite"/>
    </source>
</evidence>
<evidence type="ECO:0000313" key="3">
    <source>
        <dbReference type="Proteomes" id="UP000618952"/>
    </source>
</evidence>
<proteinExistence type="predicted"/>
<evidence type="ECO:0008006" key="4">
    <source>
        <dbReference type="Google" id="ProtNLM"/>
    </source>
</evidence>
<comment type="caution">
    <text evidence="2">The sequence shown here is derived from an EMBL/GenBank/DDBJ whole genome shotgun (WGS) entry which is preliminary data.</text>
</comment>
<sequence>MTTNKQLNLTKGQILKSLLIALLIGAAVLVTAVLPAEYGIDPLGTGELLGFSKLYQGKNESETIDTASILNFNKIKMEKLGSPQNTPKPSEANNPPPKVQYPNTQDSIEVIVPAKKGIEYKFKSLKYGSIKYEWATDKGIVYIDFHGEVKQENPPKNVFYESYTLAYSNNMAGTLTAPFEGKHGWYFRNETNEDIVVTIRLNGQYVLFE</sequence>
<protein>
    <recommendedName>
        <fullName evidence="4">Transmembrane anchor protein</fullName>
    </recommendedName>
</protein>
<dbReference type="Proteomes" id="UP000618952">
    <property type="component" value="Unassembled WGS sequence"/>
</dbReference>